<dbReference type="EMBL" id="JAAAUQ010000827">
    <property type="protein sequence ID" value="KAF9147339.1"/>
    <property type="molecule type" value="Genomic_DNA"/>
</dbReference>
<name>A0A9P5RT98_9FUNG</name>
<dbReference type="Proteomes" id="UP000748756">
    <property type="component" value="Unassembled WGS sequence"/>
</dbReference>
<evidence type="ECO:0000313" key="2">
    <source>
        <dbReference type="Proteomes" id="UP000748756"/>
    </source>
</evidence>
<gene>
    <name evidence="1" type="ORF">BG015_011042</name>
</gene>
<sequence length="151" mass="17342">MSIFVAFKLFVTCPEQLQVPKVEHLCDTIAPYMRRPYVRHYVDEGQTENLTPPFLFSPTSMPSHICLYRNCTCLEGLDEMVWPLVTPTQIRVLALPDISDNQQFQSTLVPFLQHRCPKLQSLKIKNLGTTPLDLLGSALGRDTFPDLRHWN</sequence>
<comment type="caution">
    <text evidence="1">The sequence shown here is derived from an EMBL/GenBank/DDBJ whole genome shotgun (WGS) entry which is preliminary data.</text>
</comment>
<accession>A0A9P5RT98</accession>
<organism evidence="1 2">
    <name type="scientific">Linnemannia schmuckeri</name>
    <dbReference type="NCBI Taxonomy" id="64567"/>
    <lineage>
        <taxon>Eukaryota</taxon>
        <taxon>Fungi</taxon>
        <taxon>Fungi incertae sedis</taxon>
        <taxon>Mucoromycota</taxon>
        <taxon>Mortierellomycotina</taxon>
        <taxon>Mortierellomycetes</taxon>
        <taxon>Mortierellales</taxon>
        <taxon>Mortierellaceae</taxon>
        <taxon>Linnemannia</taxon>
    </lineage>
</organism>
<dbReference type="OrthoDB" id="2431846at2759"/>
<protein>
    <submittedName>
        <fullName evidence="1">Uncharacterized protein</fullName>
    </submittedName>
</protein>
<evidence type="ECO:0000313" key="1">
    <source>
        <dbReference type="EMBL" id="KAF9147339.1"/>
    </source>
</evidence>
<keyword evidence="2" id="KW-1185">Reference proteome</keyword>
<proteinExistence type="predicted"/>
<reference evidence="1" key="1">
    <citation type="journal article" date="2020" name="Fungal Divers.">
        <title>Resolving the Mortierellaceae phylogeny through synthesis of multi-gene phylogenetics and phylogenomics.</title>
        <authorList>
            <person name="Vandepol N."/>
            <person name="Liber J."/>
            <person name="Desiro A."/>
            <person name="Na H."/>
            <person name="Kennedy M."/>
            <person name="Barry K."/>
            <person name="Grigoriev I.V."/>
            <person name="Miller A.N."/>
            <person name="O'Donnell K."/>
            <person name="Stajich J.E."/>
            <person name="Bonito G."/>
        </authorList>
    </citation>
    <scope>NUCLEOTIDE SEQUENCE</scope>
    <source>
        <strain evidence="1">NRRL 6426</strain>
    </source>
</reference>
<dbReference type="AlphaFoldDB" id="A0A9P5RT98"/>